<evidence type="ECO:0000313" key="2">
    <source>
        <dbReference type="Proteomes" id="UP001642484"/>
    </source>
</evidence>
<protein>
    <submittedName>
        <fullName evidence="1">Uncharacterized protein</fullName>
    </submittedName>
</protein>
<evidence type="ECO:0000313" key="1">
    <source>
        <dbReference type="EMBL" id="CAK9062022.1"/>
    </source>
</evidence>
<dbReference type="EMBL" id="CAXAMN010021662">
    <property type="protein sequence ID" value="CAK9062022.1"/>
    <property type="molecule type" value="Genomic_DNA"/>
</dbReference>
<comment type="caution">
    <text evidence="1">The sequence shown here is derived from an EMBL/GenBank/DDBJ whole genome shotgun (WGS) entry which is preliminary data.</text>
</comment>
<accession>A0ABP0NE02</accession>
<name>A0ABP0NE02_9DINO</name>
<organism evidence="1 2">
    <name type="scientific">Durusdinium trenchii</name>
    <dbReference type="NCBI Taxonomy" id="1381693"/>
    <lineage>
        <taxon>Eukaryota</taxon>
        <taxon>Sar</taxon>
        <taxon>Alveolata</taxon>
        <taxon>Dinophyceae</taxon>
        <taxon>Suessiales</taxon>
        <taxon>Symbiodiniaceae</taxon>
        <taxon>Durusdinium</taxon>
    </lineage>
</organism>
<proteinExistence type="predicted"/>
<reference evidence="1 2" key="1">
    <citation type="submission" date="2024-02" db="EMBL/GenBank/DDBJ databases">
        <authorList>
            <person name="Chen Y."/>
            <person name="Shah S."/>
            <person name="Dougan E. K."/>
            <person name="Thang M."/>
            <person name="Chan C."/>
        </authorList>
    </citation>
    <scope>NUCLEOTIDE SEQUENCE [LARGE SCALE GENOMIC DNA]</scope>
</reference>
<keyword evidence="2" id="KW-1185">Reference proteome</keyword>
<dbReference type="Proteomes" id="UP001642484">
    <property type="component" value="Unassembled WGS sequence"/>
</dbReference>
<sequence length="104" mass="11623">MRRLRGATVAPADGWEGFADRFRFDVEEWCSSELRGEAAACIFPSTVSREQLRSTLTFLPLHIESSNSPSLFRCQRFSNTNSGAANSQNAFRLERDSCGDLITT</sequence>
<gene>
    <name evidence="1" type="ORF">CCMP2556_LOCUS30503</name>
</gene>